<dbReference type="Proteomes" id="UP000286045">
    <property type="component" value="Unassembled WGS sequence"/>
</dbReference>
<comment type="caution">
    <text evidence="3">The sequence shown here is derived from an EMBL/GenBank/DDBJ whole genome shotgun (WGS) entry which is preliminary data.</text>
</comment>
<dbReference type="AlphaFoldDB" id="A0A439DB57"/>
<gene>
    <name evidence="3" type="ORF">EKO27_g3489</name>
</gene>
<protein>
    <submittedName>
        <fullName evidence="3">Uncharacterized protein</fullName>
    </submittedName>
</protein>
<name>A0A439DB57_9PEZI</name>
<keyword evidence="2" id="KW-0472">Membrane</keyword>
<organism evidence="3 4">
    <name type="scientific">Xylaria grammica</name>
    <dbReference type="NCBI Taxonomy" id="363999"/>
    <lineage>
        <taxon>Eukaryota</taxon>
        <taxon>Fungi</taxon>
        <taxon>Dikarya</taxon>
        <taxon>Ascomycota</taxon>
        <taxon>Pezizomycotina</taxon>
        <taxon>Sordariomycetes</taxon>
        <taxon>Xylariomycetidae</taxon>
        <taxon>Xylariales</taxon>
        <taxon>Xylariaceae</taxon>
        <taxon>Xylaria</taxon>
    </lineage>
</organism>
<feature type="transmembrane region" description="Helical" evidence="2">
    <location>
        <begin position="111"/>
        <end position="134"/>
    </location>
</feature>
<accession>A0A439DB57</accession>
<evidence type="ECO:0000256" key="1">
    <source>
        <dbReference type="SAM" id="MobiDB-lite"/>
    </source>
</evidence>
<keyword evidence="2" id="KW-1133">Transmembrane helix</keyword>
<feature type="transmembrane region" description="Helical" evidence="2">
    <location>
        <begin position="44"/>
        <end position="66"/>
    </location>
</feature>
<evidence type="ECO:0000313" key="4">
    <source>
        <dbReference type="Proteomes" id="UP000286045"/>
    </source>
</evidence>
<feature type="compositionally biased region" description="Basic and acidic residues" evidence="1">
    <location>
        <begin position="564"/>
        <end position="588"/>
    </location>
</feature>
<feature type="region of interest" description="Disordered" evidence="1">
    <location>
        <begin position="528"/>
        <end position="588"/>
    </location>
</feature>
<dbReference type="EMBL" id="RYZI01000075">
    <property type="protein sequence ID" value="RWA11606.1"/>
    <property type="molecule type" value="Genomic_DNA"/>
</dbReference>
<evidence type="ECO:0000256" key="2">
    <source>
        <dbReference type="SAM" id="Phobius"/>
    </source>
</evidence>
<evidence type="ECO:0000313" key="3">
    <source>
        <dbReference type="EMBL" id="RWA11606.1"/>
    </source>
</evidence>
<feature type="transmembrane region" description="Helical" evidence="2">
    <location>
        <begin position="490"/>
        <end position="512"/>
    </location>
</feature>
<dbReference type="STRING" id="363999.A0A439DB57"/>
<reference evidence="3 4" key="1">
    <citation type="submission" date="2018-12" db="EMBL/GenBank/DDBJ databases">
        <title>Draft genome sequence of Xylaria grammica IHI A82.</title>
        <authorList>
            <person name="Buettner E."/>
            <person name="Kellner H."/>
        </authorList>
    </citation>
    <scope>NUCLEOTIDE SEQUENCE [LARGE SCALE GENOMIC DNA]</scope>
    <source>
        <strain evidence="3 4">IHI A82</strain>
    </source>
</reference>
<sequence length="588" mass="63816">MVVSTAQQARDNYLLWQRFSFPNDTRAWDAVAVPSWVGDQINTAYSMIITLAFVNFWTIVISIVLYPSLKRLKNDVSKLDPVAVTLWNKRGDLTGSILETISFKKSDWTRLWVLVTLAFSVAAYVAQTVAGVIVPPLVILNHAAPVNPQAIYVPDNTLAEAQQQTARFSLEAPRFFRALGSAQADEDLRRQVNVSDAQTVGQTSDGQDIVRIDYGYQVTGTDLGLQKYFDLTLTVTGSCVTDYSWLLGPPTVVRFSSLLVAIDRYNPFLDPSATVTRSLLDGDEPSATFLIGSNTAGALTDSNTTWAAIVSSVNRTSFSQSSDPWYLTEEYVAAGTETTFRVLPGRPALSCWQDDVWSYKGRNSSVAALTNEALPGLDIPEPLQGLIARYLITPMILEVGRHLAKSALASSTMTLGGIIDAASSSVKRDLERLVIASYVATTNVLTDTTLYPASSKDQLRNMAVDDSGTIPAGAGAFVIFSEEVATLSTVVLIVIPVIWAGTWLVSFVLLYWTPLRILTSLDSSALQSELADGDGDEPAHVNGNDEEAGHAGTRPPARVSENIPESKTDIKTETKAEEKKETGESIIA</sequence>
<proteinExistence type="predicted"/>
<keyword evidence="2" id="KW-0812">Transmembrane</keyword>
<keyword evidence="4" id="KW-1185">Reference proteome</keyword>